<name>A0A8J7WE89_9RHOB</name>
<dbReference type="Proteomes" id="UP000681356">
    <property type="component" value="Unassembled WGS sequence"/>
</dbReference>
<proteinExistence type="predicted"/>
<dbReference type="InterPro" id="IPR041649">
    <property type="entry name" value="NepR"/>
</dbReference>
<accession>A0A8J7WE89</accession>
<feature type="domain" description="Anti-sigma factor NepR" evidence="1">
    <location>
        <begin position="12"/>
        <end position="45"/>
    </location>
</feature>
<dbReference type="Pfam" id="PF18557">
    <property type="entry name" value="NepR"/>
    <property type="match status" value="1"/>
</dbReference>
<reference evidence="2" key="1">
    <citation type="submission" date="2021-04" db="EMBL/GenBank/DDBJ databases">
        <authorList>
            <person name="Yoon J."/>
        </authorList>
    </citation>
    <scope>NUCLEOTIDE SEQUENCE</scope>
    <source>
        <strain evidence="2">KMU-90</strain>
    </source>
</reference>
<protein>
    <recommendedName>
        <fullName evidence="1">Anti-sigma factor NepR domain-containing protein</fullName>
    </recommendedName>
</protein>
<gene>
    <name evidence="2" type="ORF">KB874_05480</name>
</gene>
<dbReference type="AlphaFoldDB" id="A0A8J7WE89"/>
<comment type="caution">
    <text evidence="2">The sequence shown here is derived from an EMBL/GenBank/DDBJ whole genome shotgun (WGS) entry which is preliminary data.</text>
</comment>
<organism evidence="2 3">
    <name type="scientific">Thetidibacter halocola</name>
    <dbReference type="NCBI Taxonomy" id="2827239"/>
    <lineage>
        <taxon>Bacteria</taxon>
        <taxon>Pseudomonadati</taxon>
        <taxon>Pseudomonadota</taxon>
        <taxon>Alphaproteobacteria</taxon>
        <taxon>Rhodobacterales</taxon>
        <taxon>Roseobacteraceae</taxon>
        <taxon>Thetidibacter</taxon>
    </lineage>
</organism>
<evidence type="ECO:0000313" key="2">
    <source>
        <dbReference type="EMBL" id="MBS0123579.1"/>
    </source>
</evidence>
<dbReference type="RefSeq" id="WP_212535552.1">
    <property type="nucleotide sequence ID" value="NZ_JAGTUU010000002.1"/>
</dbReference>
<dbReference type="EMBL" id="JAGTUU010000002">
    <property type="protein sequence ID" value="MBS0123579.1"/>
    <property type="molecule type" value="Genomic_DNA"/>
</dbReference>
<keyword evidence="3" id="KW-1185">Reference proteome</keyword>
<sequence length="54" mass="6158">MTQDKHASRIEREIDANLRRVYQDVADEQVPDRFTDLLARLKAADSGKRGSNAE</sequence>
<evidence type="ECO:0000313" key="3">
    <source>
        <dbReference type="Proteomes" id="UP000681356"/>
    </source>
</evidence>
<evidence type="ECO:0000259" key="1">
    <source>
        <dbReference type="Pfam" id="PF18557"/>
    </source>
</evidence>